<dbReference type="InterPro" id="IPR013083">
    <property type="entry name" value="Znf_RING/FYVE/PHD"/>
</dbReference>
<sequence>MDGSFRGLHRIQKEEGAASGNPPRGTATPESSATRYGALSGGYMDWTDRIPRISRNTNTSNHVEKRDVVVHDSTSDFMGNVESDLSPATEAVSLGYPNSETHGVALPSTSPVAMKDYGEGQHGGSTVPSSDTVKVVAAASDQGVDMASSDIQHDVTSDDFGSPTARYASVMGRGDLCAPSSNKLSGNELQHGTPRRLSLKRPAPFKPNDRFLFSLLCNWTVPNSKMRSTTYMDVQGEVFLFHGIYSVKNFETTEGRVAYTRLCDFQVKTVTDVPPLPNDNSRAPGPYEFIASVDKSHIRHEATTPIVHMIRDVGLYKEDGEYHLCIVISTFDCSQYKFSAKHARPPPLVDSFKYHRVSSYSCRDSLCLPLDDIRIPRISGERRHADTSTQSDRTVDVKSWSHAYSGKYNVYASQARSGHSFGSTASLVNCTLGLVLPVVDGIIRPTLRNLGSGEGVYEYDHTLVKHGSQLSFAFRNLIVRTLLKMQPMNTADSSIDVAGNNITVELCCTSDSRKGDVHLLCMTCAFVKELLTGGSLIPMKEFNKKGSLAIRRSKKDTTYMRLNALTPFLQNTASEKTSPPPAAQAEHDPEEDNVSRRRRGRPRGSRRIARNESDSPLQNTDVDNTSEDSNYASDVDNPRKYSRMTPRRSNRLMELSNDSTDREQAVQTTPTIRRGRGRPRKSEQNTVSSHRKRRSLTSSKTIDSAKSGSSLTTPSRKSSIDLFSDSADDSPVSDTSSHEAGDAATKNEAKMTHDTTFFEEDANHFKLSDEHPKGNTDDAGCQPSVSVAGYLPRRNFRSKHANRRIVDDGKTEDQTEDSSDPPGLNLYGTSLRPGMERTGSVSNSPDETSSSPRGRRHGDFNASASASTMDSDKRAKKGVVAQSRLRKPVSRQGRRSDPIPRDSSASPGNAYKGERELPKSAFGAPLDIFDEYDGFDYIGYCVRYRKIIGTRVPAKARESKKQQAIDNPWRVAVIKFWDPKWHVFFVHHLKEEFCRDFKGNISNLFKSKSLDEILDSTTVWIETCTFDVYLMNCHKVFHPSGWLPRGDPVIKKDPESSAEHAGKVDTIFDKAERRDDVNSEVAYQAAESATTLTNGANAYELTLEGKSEPSAVISSLIGQIDSNCGISVELNIDISSNQPPRQSPCDEASMLETDGVFDDLILLPCASSDMDAKTIDTSCGNIPGSSSDQAVPCEAIANDAPAQTCDPDAATAPQKSHITCNICNEKISCFYDELAAEEARKSFTKADDTLSLGDLLHSLLSIMEHPNSAFNSPIHTQSAAVYDIGYLEERQMYYLIRENMDIASLVMGDTFPDGIRSCNRLITALCVKLIIWLRYVCGYKHKVTSTTQFKVVYWGLRCSDCGKACHARCLPYFHLTKGPPWSDPEHIKHRYTHHSSMCRLYGSFAVMKPGLTPMNHYRADYSTCGDSSEEDATTSSAFARHLSPDVPPEWYKEHYPLNYATIRSTRSGRQRRVGAKSASNRGTLASVESTDVKMEDSKSPVHSMLQGDLPSNAMSEVQMSTPPPRGNLPYESYPESNGSVGLPLSLSDLITDVREETDKQVASSPAAEETMVDGSPILPSPITGMSADATDVPSCSSLQLPDVCMEDPPMLFVPYLQHGDRQSWKCDECTLCMYCSKRVYVSEDDENHSLNGFTIMNASRRNNYDLLYPPSLSEKLERLNMKTKGRPQIDFVRCVSCNVSAHKACCNPAIPDLSFLESWRCEACLQCICCGYRDSAEPDYMNWGLFFLFCLRCWQAFEKNNYCGVCYRIWTPLDNVSYHWMQCDICKLWVHLECDRFALELSMSGSNKHRKYTCLVCRNPNKLHRIFRVLELVFNTERSGNFRYPMPRTCTVYWRLVKCPMDLITIRNKVECGLYKTVEDFVFDVMVISHNTKTVNMPNTKVYRNAINFEVRCKQLICSILGIDEGDIASILKQGLHRVSFEMLRNKMTKHVGDSDMGDQNQKGIGEASLNFEDLDYFMNANNTGEFDIDVVSAKLNAHRKSHILRLRYYQQMQARRLENSLKSLDDRHLMTHLGCPDFLFDANLVETMFPVPVTPCGLDYPMLVAISPVNAPRFRFSVSESRNEDLEILVKSKTLFLFDCTLVQSRYDSEVLHVSDRCFMDALRSLCTDAALYTDGIWLEFCVSCGSSAFPSYMIFCHSCGEAFHYYCAGFIFPPPFADYANFFCANCAFCDMCTCRMVGNHLYDLSNVNDFKFAHALGWIPGLLNSTSFKLAKAVHNSMGCGSSSEAYRRRSELGLGYVFVSPADRKNQRDSEQTDVNHAHATDVARPAGETYSRKLVNNAENIRKDVQGNRPSKGANAEVTRPCAFFADYNYPMYGIRCVFCGIALHYRCLMEQVKNSPHAPIGASNPIKWFGGKLNSPVAYKPAEVDIDARVAPYKLPTSRSVTAPVSVSMPNEVPPVARVPQHPPTNSLSKRVEDGNQVLPCNVVQVLGPQSNIFPPVPMGQMEYAITPAELGGQPHTNFARRISCVKPENLSMSEPAGSYDCRIRETQGHAYGERLEERATRSVDRVSVLKMPSIQRSHPYKGSESRRSYDYSPNSRNYVSSPGDDFIAMDGPILVGGNVGKWDADRGVKAGLPVNVAKPTDIVEGTAAETPIKVKGWEGVVGAPLHTSPRLPSGSDHRPDVASTEDTSPSRASKFRDICNPGGDEDEPAELKTPTAPQLRPVDARPAGLKAATSIQHSYPFPMVDNATSTPPKVFPGHEFGVVRADNSAAAARDCRLVGGATVENTSSLAVSNVQLTGEGAVYTGERVIRTVSGGFVAPQTLADPTMNRFSHDMADSAQPLHSNPATSWIPGGPNRPVTYIEFAPEDFGTLPSVAPKGKSLEKEVISWSFDGTGMFTCRDDIKRDRESLSRTFHYPHQGLFALCRLPSEDLLLRHLLHFDKDEPLGRDMEAESQRMGYIDLSHMQQCHISGVHYSVALNSKCVSCGVPVQISSGLPDNVTDTHGPTIIIDRASPIELGAHMGRYVICVKCKIWRVALKFDGPKLDPRDFLNSFEAEDSAGTWFNKPEGGLRKQDEIRLLGSNAIIKAIALVRNWHLFSQNLVKYVGVILMHHILLHPNPPRTIKTRSSLIAALVRRFLLEEPLRHPMARGRLYSAMAHSPFSPISFLFWADSLRNSDPYDPEIDELFNKAPREFNNLAMRTNPMGMSLGAEFNLAPQLNPGLVPMTAFPNSLPPNAPLLLPQPYREEGVAVPNQSIDGASPLQSIVLPALVLGNPIPPGQYMPPSGGNTVYMEPNSMAQQPAINTNLEGSNQPPADPRGGITYIARNDSSQGLNNPTATPPSREGQASVEPFYGTTLPTSIPIMGYLGGAQLPAPQVGVPINPMGFGGNVGVPLATSVLPGEAGRTVPVLVLTPLTNVLPGGGMVAGNVTPGSNVGSYMPPFSQSDVSHAPATVRQPGGEGGVGFCTESQYAVRTPNYLESSRMSFDRDVRPPELHSAPANLGSYDGFNAPFSTPLSFSYGSGLDNTVAAPTPIFPMASNVDHAPPFWRSKMLSWYVKVLLESNNLLVLYKQINQCDTNMTDSVFPKPSPNFIDASVCTLGAFYNLCGGWLRFVDYFLQGIRRGCTQSQVGGHPFLRRHIDHIFFTTRNGWEEVNARASELSALMGVRPTLPRLSTLPYVVHNVSFEASTVIWLYHLCKGFVENGDLVMIVNQCSALLDAAGCARLSARSMYLNHYVMLEQNENTEELHTKTISYTNPGYQGNQPQSTDPPFNPFKEPCRNMAFRNTNLKPLFRYIDKTKDHLDAAFGAKTINVLQGKGLDAWIRLGTSLIVETVSGRAMCGDIDTESLGVSSDAHCICDSTVTSPSDYSSFEGFGLSDGVHDDTYDLRLKLRNLHLIENVITRRVITRNTAGKVHHTVASDEKTACVLCHVSFSTLLRGTLLPWRDGYVHSECLLWSLDNAYLPRTYNQHFDTLFLSSCVLKNYLFGIQPKDIYRNLPHRRLRNGYNPYRDGYSVGRDVESDSLLFNFNLHELHVLPPVTLPDNLVNIVVTAARSTSCAWCHDLGATVGCTGPKCEIKFHVTCAFLAANPQMTKRLLQLRRESGRRQDTPREIFPVRIYYTRRLLWCATCFHEGVASKLDPTAIGYLIKLNPTQMKTFLALEGLSSSATLISCRQVLQCVRIVPQVIQHCDIGEFFDGSTHDYPVLQAEFNRRLAMMTNDGTLPFLLESIMKPQRTIQRSPLADVLCKKGDNSCKCNNARLWSPKHYFSFTFCASSVSPFNTLRIQSNERQPGVDFTTNYGVQYNPYFTATTTESGSYNLPGVFKYSGSTSASFREGDKRDNNFEDDATALPPNKRVKPDEYDQPMPSAEGLGDVAGFAQMSDGMPEQGNDTDARQIVSIACDIVCERIPPSTSPPGPTLKLRHDPLARLAFMRRWKLHKLRKTEASVARDNSYMSGSFNRSDHAEAKVQLLNRAATFTVPTVDNSSPAIDVFPIVPQMYDGGMPVTSDVQVRERQLSNDFVTSSETASGSDVGVEDALVDAFELEPGIIEAESLSHSTDTKGAETSANIMSDTEPLTSVQQLSIGMAPPVMEPAELRVTPTGRLSEHSVARFGSVTILSVGDGLIFDKGHKAYPVGYTATRIFWNFKQNALRDPKSRASSDVCNPSTAGFGAPEARSCYLCTVRVREGMAFFAIGVLVGHQDKEGCRWIAQGYDLDAVFALFLQEISVFYVRRFSGADFFGLNSHYVVQELRVRLCKTILERSSSFFNTRVFHTAMVGQSFSKGENKLTPMHRYGDSAPLEESTGDIVLIDEIISVIDFTGDHPVRLDACEPQLLRARRRRQFGLAIPLTQRRYISNLYAEKRLDVRNSPIHGFGLFVTDEVAAGEPVVEREDVYSNEQGGDGSCYMFRLDDQLIVDATRRGSMSRFINHSCEPNCFCRVVICENNLKHIVIYAKFDLKAGDEVTYDYQFGVEDEAQRLRCHCNSANCMGRMN</sequence>
<feature type="domain" description="PHD-type" evidence="19">
    <location>
        <begin position="2140"/>
        <end position="2192"/>
    </location>
</feature>
<dbReference type="GeneID" id="39872405"/>
<dbReference type="InterPro" id="IPR011011">
    <property type="entry name" value="Znf_FYVE_PHD"/>
</dbReference>
<evidence type="ECO:0000256" key="6">
    <source>
        <dbReference type="ARBA" id="ARBA00022723"/>
    </source>
</evidence>
<dbReference type="EC" id="2.1.1.354" evidence="2"/>
<keyword evidence="7 16" id="KW-0863">Zinc-finger</keyword>
<feature type="region of interest" description="Disordered" evidence="17">
    <location>
        <begin position="3294"/>
        <end position="3314"/>
    </location>
</feature>
<organism evidence="22 23">
    <name type="scientific">Babesia ovata</name>
    <dbReference type="NCBI Taxonomy" id="189622"/>
    <lineage>
        <taxon>Eukaryota</taxon>
        <taxon>Sar</taxon>
        <taxon>Alveolata</taxon>
        <taxon>Apicomplexa</taxon>
        <taxon>Aconoidasida</taxon>
        <taxon>Piroplasmida</taxon>
        <taxon>Babesiidae</taxon>
        <taxon>Babesia</taxon>
    </lineage>
</organism>
<feature type="domain" description="Post-SET" evidence="21">
    <location>
        <begin position="4946"/>
        <end position="4962"/>
    </location>
</feature>
<keyword evidence="3" id="KW-0489">Methyltransferase</keyword>
<feature type="compositionally biased region" description="Basic and acidic residues" evidence="17">
    <location>
        <begin position="736"/>
        <end position="748"/>
    </location>
</feature>
<dbReference type="CDD" id="cd15489">
    <property type="entry name" value="PHD_SF"/>
    <property type="match status" value="1"/>
</dbReference>
<dbReference type="InterPro" id="IPR003616">
    <property type="entry name" value="Post-SET_dom"/>
</dbReference>
<feature type="compositionally biased region" description="Polar residues" evidence="17">
    <location>
        <begin position="696"/>
        <end position="717"/>
    </location>
</feature>
<evidence type="ECO:0000256" key="4">
    <source>
        <dbReference type="ARBA" id="ARBA00022679"/>
    </source>
</evidence>
<dbReference type="InterPro" id="IPR046341">
    <property type="entry name" value="SET_dom_sf"/>
</dbReference>
<feature type="compositionally biased region" description="Basic residues" evidence="17">
    <location>
        <begin position="794"/>
        <end position="803"/>
    </location>
</feature>
<dbReference type="Pfam" id="PF00439">
    <property type="entry name" value="Bromodomain"/>
    <property type="match status" value="1"/>
</dbReference>
<dbReference type="InterPro" id="IPR036427">
    <property type="entry name" value="Bromodomain-like_sf"/>
</dbReference>
<evidence type="ECO:0000256" key="1">
    <source>
        <dbReference type="ARBA" id="ARBA00004123"/>
    </source>
</evidence>
<evidence type="ECO:0000256" key="10">
    <source>
        <dbReference type="ARBA" id="ARBA00023117"/>
    </source>
</evidence>
<feature type="region of interest" description="Disordered" evidence="17">
    <location>
        <begin position="2540"/>
        <end position="2563"/>
    </location>
</feature>
<dbReference type="PROSITE" id="PS51542">
    <property type="entry name" value="FYRN"/>
    <property type="match status" value="1"/>
</dbReference>
<protein>
    <recommendedName>
        <fullName evidence="2">[histone H3]-lysine(4) N-trimethyltransferase</fullName>
        <ecNumber evidence="2">2.1.1.354</ecNumber>
    </recommendedName>
</protein>
<dbReference type="InterPro" id="IPR001487">
    <property type="entry name" value="Bromodomain"/>
</dbReference>
<keyword evidence="8" id="KW-0862">Zinc</keyword>
<dbReference type="PROSITE" id="PS50016">
    <property type="entry name" value="ZF_PHD_2"/>
    <property type="match status" value="1"/>
</dbReference>
<feature type="compositionally biased region" description="Polar residues" evidence="17">
    <location>
        <begin position="3294"/>
        <end position="3304"/>
    </location>
</feature>
<dbReference type="Gene3D" id="3.30.40.10">
    <property type="entry name" value="Zinc/RING finger domain, C3HC4 (zinc finger)"/>
    <property type="match status" value="3"/>
</dbReference>
<feature type="region of interest" description="Disordered" evidence="17">
    <location>
        <begin position="13"/>
        <end position="36"/>
    </location>
</feature>
<dbReference type="Gene3D" id="2.170.270.10">
    <property type="entry name" value="SET domain"/>
    <property type="match status" value="1"/>
</dbReference>
<dbReference type="PANTHER" id="PTHR45814">
    <property type="entry name" value="HISTONE-LYSINE N-METHYLTRANSFERASE SETD1"/>
    <property type="match status" value="1"/>
</dbReference>
<dbReference type="Pfam" id="PF00856">
    <property type="entry name" value="SET"/>
    <property type="match status" value="1"/>
</dbReference>
<feature type="compositionally biased region" description="Polar residues" evidence="17">
    <location>
        <begin position="839"/>
        <end position="852"/>
    </location>
</feature>
<dbReference type="SMART" id="SM00317">
    <property type="entry name" value="SET"/>
    <property type="match status" value="1"/>
</dbReference>
<dbReference type="SMART" id="SM00297">
    <property type="entry name" value="BROMO"/>
    <property type="match status" value="1"/>
</dbReference>
<dbReference type="Gene3D" id="1.20.920.10">
    <property type="entry name" value="Bromodomain-like"/>
    <property type="match status" value="1"/>
</dbReference>
<comment type="catalytic activity">
    <reaction evidence="13">
        <text>N(6)-methyl-L-lysyl(4)-[histone H3] + S-adenosyl-L-methionine = N(6),N(6)-dimethyl-L-lysyl(4)-[histone H3] + S-adenosyl-L-homocysteine + H(+)</text>
        <dbReference type="Rhea" id="RHEA:60268"/>
        <dbReference type="Rhea" id="RHEA-COMP:15540"/>
        <dbReference type="Rhea" id="RHEA-COMP:15543"/>
        <dbReference type="ChEBI" id="CHEBI:15378"/>
        <dbReference type="ChEBI" id="CHEBI:57856"/>
        <dbReference type="ChEBI" id="CHEBI:59789"/>
        <dbReference type="ChEBI" id="CHEBI:61929"/>
        <dbReference type="ChEBI" id="CHEBI:61976"/>
    </reaction>
</comment>
<evidence type="ECO:0000256" key="15">
    <source>
        <dbReference type="PROSITE-ProRule" id="PRU00035"/>
    </source>
</evidence>
<feature type="region of interest" description="Disordered" evidence="17">
    <location>
        <begin position="568"/>
        <end position="748"/>
    </location>
</feature>
<keyword evidence="11" id="KW-0539">Nucleus</keyword>
<keyword evidence="10 15" id="KW-0103">Bromodomain</keyword>
<dbReference type="PROSITE" id="PS50014">
    <property type="entry name" value="BROMODOMAIN_2"/>
    <property type="match status" value="1"/>
</dbReference>
<feature type="compositionally biased region" description="Basic residues" evidence="17">
    <location>
        <begin position="596"/>
        <end position="608"/>
    </location>
</feature>
<comment type="caution">
    <text evidence="22">The sequence shown here is derived from an EMBL/GenBank/DDBJ whole genome shotgun (WGS) entry which is preliminary data.</text>
</comment>
<feature type="compositionally biased region" description="Polar residues" evidence="17">
    <location>
        <begin position="568"/>
        <end position="577"/>
    </location>
</feature>
<dbReference type="InterPro" id="IPR001214">
    <property type="entry name" value="SET_dom"/>
</dbReference>
<dbReference type="OrthoDB" id="308383at2759"/>
<dbReference type="Proteomes" id="UP000236319">
    <property type="component" value="Unassembled WGS sequence"/>
</dbReference>
<dbReference type="InterPro" id="IPR019787">
    <property type="entry name" value="Znf_PHD-finger"/>
</dbReference>
<proteinExistence type="predicted"/>
<dbReference type="Gene3D" id="3.30.160.360">
    <property type="match status" value="1"/>
</dbReference>
<dbReference type="SUPFAM" id="SSF82199">
    <property type="entry name" value="SET domain"/>
    <property type="match status" value="1"/>
</dbReference>
<reference evidence="22 23" key="1">
    <citation type="journal article" date="2017" name="BMC Genomics">
        <title>Whole-genome assembly of Babesia ovata and comparative genomics between closely related pathogens.</title>
        <authorList>
            <person name="Yamagishi J."/>
            <person name="Asada M."/>
            <person name="Hakimi H."/>
            <person name="Tanaka T.Q."/>
            <person name="Sugimoto C."/>
            <person name="Kawazu S."/>
        </authorList>
    </citation>
    <scope>NUCLEOTIDE SEQUENCE [LARGE SCALE GENOMIC DNA]</scope>
    <source>
        <strain evidence="22 23">Miyake</strain>
    </source>
</reference>
<feature type="compositionally biased region" description="Polar residues" evidence="17">
    <location>
        <begin position="1477"/>
        <end position="1489"/>
    </location>
</feature>
<dbReference type="InterPro" id="IPR001965">
    <property type="entry name" value="Znf_PHD"/>
</dbReference>
<dbReference type="InterPro" id="IPR044570">
    <property type="entry name" value="Set1-like"/>
</dbReference>
<dbReference type="InterPro" id="IPR003888">
    <property type="entry name" value="FYrich_N"/>
</dbReference>
<comment type="catalytic activity">
    <reaction evidence="14">
        <text>N(6),N(6)-dimethyl-L-lysyl(4)-[histone H3] + S-adenosyl-L-methionine = N(6),N(6),N(6)-trimethyl-L-lysyl(4)-[histone H3] + S-adenosyl-L-homocysteine + H(+)</text>
        <dbReference type="Rhea" id="RHEA:60272"/>
        <dbReference type="Rhea" id="RHEA-COMP:15537"/>
        <dbReference type="Rhea" id="RHEA-COMP:15540"/>
        <dbReference type="ChEBI" id="CHEBI:15378"/>
        <dbReference type="ChEBI" id="CHEBI:57856"/>
        <dbReference type="ChEBI" id="CHEBI:59789"/>
        <dbReference type="ChEBI" id="CHEBI:61961"/>
        <dbReference type="ChEBI" id="CHEBI:61976"/>
    </reaction>
</comment>
<evidence type="ECO:0000256" key="16">
    <source>
        <dbReference type="PROSITE-ProRule" id="PRU00146"/>
    </source>
</evidence>
<keyword evidence="6" id="KW-0479">Metal-binding</keyword>
<dbReference type="VEuPathDB" id="PiroplasmaDB:BOVATA_001280"/>
<feature type="region of interest" description="Disordered" evidence="17">
    <location>
        <begin position="1466"/>
        <end position="1503"/>
    </location>
</feature>
<evidence type="ECO:0000256" key="2">
    <source>
        <dbReference type="ARBA" id="ARBA00012182"/>
    </source>
</evidence>
<keyword evidence="9" id="KW-0156">Chromatin regulator</keyword>
<comment type="catalytic activity">
    <reaction evidence="12">
        <text>L-lysyl(4)-[histone H3] + 3 S-adenosyl-L-methionine = N(6),N(6),N(6)-trimethyl-L-lysyl(4)-[histone H3] + 3 S-adenosyl-L-homocysteine + 3 H(+)</text>
        <dbReference type="Rhea" id="RHEA:60260"/>
        <dbReference type="Rhea" id="RHEA-COMP:15537"/>
        <dbReference type="Rhea" id="RHEA-COMP:15547"/>
        <dbReference type="ChEBI" id="CHEBI:15378"/>
        <dbReference type="ChEBI" id="CHEBI:29969"/>
        <dbReference type="ChEBI" id="CHEBI:57856"/>
        <dbReference type="ChEBI" id="CHEBI:59789"/>
        <dbReference type="ChEBI" id="CHEBI:61961"/>
        <dbReference type="EC" id="2.1.1.354"/>
    </reaction>
</comment>
<gene>
    <name evidence="22" type="ORF">BOVATA_001280</name>
</gene>
<dbReference type="GO" id="GO:0008270">
    <property type="term" value="F:zinc ion binding"/>
    <property type="evidence" value="ECO:0007669"/>
    <property type="project" value="UniProtKB-KW"/>
</dbReference>
<evidence type="ECO:0000256" key="12">
    <source>
        <dbReference type="ARBA" id="ARBA00047571"/>
    </source>
</evidence>
<evidence type="ECO:0000259" key="19">
    <source>
        <dbReference type="PROSITE" id="PS50016"/>
    </source>
</evidence>
<evidence type="ECO:0000313" key="23">
    <source>
        <dbReference type="Proteomes" id="UP000236319"/>
    </source>
</evidence>
<dbReference type="PROSITE" id="PS50868">
    <property type="entry name" value="POST_SET"/>
    <property type="match status" value="1"/>
</dbReference>
<comment type="subcellular location">
    <subcellularLocation>
        <location evidence="1">Nucleus</location>
    </subcellularLocation>
</comment>
<feature type="region of interest" description="Disordered" evidence="17">
    <location>
        <begin position="2630"/>
        <end position="2688"/>
    </location>
</feature>
<feature type="compositionally biased region" description="Basic and acidic residues" evidence="17">
    <location>
        <begin position="804"/>
        <end position="813"/>
    </location>
</feature>
<feature type="domain" description="SET" evidence="20">
    <location>
        <begin position="4831"/>
        <end position="4938"/>
    </location>
</feature>
<accession>A0A2H6K6M4</accession>
<evidence type="ECO:0000256" key="11">
    <source>
        <dbReference type="ARBA" id="ARBA00023242"/>
    </source>
</evidence>
<evidence type="ECO:0000256" key="3">
    <source>
        <dbReference type="ARBA" id="ARBA00022603"/>
    </source>
</evidence>
<evidence type="ECO:0000256" key="8">
    <source>
        <dbReference type="ARBA" id="ARBA00022833"/>
    </source>
</evidence>
<dbReference type="SUPFAM" id="SSF47370">
    <property type="entry name" value="Bromodomain"/>
    <property type="match status" value="1"/>
</dbReference>
<keyword evidence="4" id="KW-0808">Transferase</keyword>
<evidence type="ECO:0000313" key="22">
    <source>
        <dbReference type="EMBL" id="GBE58635.1"/>
    </source>
</evidence>
<feature type="compositionally biased region" description="Basic and acidic residues" evidence="17">
    <location>
        <begin position="1490"/>
        <end position="1499"/>
    </location>
</feature>
<dbReference type="GO" id="GO:0048188">
    <property type="term" value="C:Set1C/COMPASS complex"/>
    <property type="evidence" value="ECO:0007669"/>
    <property type="project" value="TreeGrafter"/>
</dbReference>
<dbReference type="GO" id="GO:0140999">
    <property type="term" value="F:histone H3K4 trimethyltransferase activity"/>
    <property type="evidence" value="ECO:0007669"/>
    <property type="project" value="UniProtKB-EC"/>
</dbReference>
<dbReference type="SMART" id="SM00508">
    <property type="entry name" value="PostSET"/>
    <property type="match status" value="1"/>
</dbReference>
<name>A0A2H6K6M4_9APIC</name>
<keyword evidence="23" id="KW-1185">Reference proteome</keyword>
<evidence type="ECO:0000256" key="13">
    <source>
        <dbReference type="ARBA" id="ARBA00047583"/>
    </source>
</evidence>
<feature type="compositionally biased region" description="Basic and acidic residues" evidence="17">
    <location>
        <begin position="767"/>
        <end position="776"/>
    </location>
</feature>
<feature type="compositionally biased region" description="Basic residues" evidence="17">
    <location>
        <begin position="640"/>
        <end position="650"/>
    </location>
</feature>
<evidence type="ECO:0000259" key="21">
    <source>
        <dbReference type="PROSITE" id="PS50868"/>
    </source>
</evidence>
<dbReference type="RefSeq" id="XP_028864878.1">
    <property type="nucleotide sequence ID" value="XM_029009045.1"/>
</dbReference>
<evidence type="ECO:0000256" key="7">
    <source>
        <dbReference type="ARBA" id="ARBA00022771"/>
    </source>
</evidence>
<feature type="region of interest" description="Disordered" evidence="17">
    <location>
        <begin position="4299"/>
        <end position="4333"/>
    </location>
</feature>
<dbReference type="PANTHER" id="PTHR45814:SF2">
    <property type="entry name" value="HISTONE-LYSINE N-METHYLTRANSFERASE SETD1"/>
    <property type="match status" value="1"/>
</dbReference>
<dbReference type="CDD" id="cd04369">
    <property type="entry name" value="Bromodomain"/>
    <property type="match status" value="1"/>
</dbReference>
<dbReference type="EMBL" id="BDSA01000001">
    <property type="protein sequence ID" value="GBE58635.1"/>
    <property type="molecule type" value="Genomic_DNA"/>
</dbReference>
<feature type="compositionally biased region" description="Polar residues" evidence="17">
    <location>
        <begin position="614"/>
        <end position="632"/>
    </location>
</feature>
<feature type="region of interest" description="Disordered" evidence="17">
    <location>
        <begin position="767"/>
        <end position="916"/>
    </location>
</feature>
<evidence type="ECO:0000256" key="5">
    <source>
        <dbReference type="ARBA" id="ARBA00022691"/>
    </source>
</evidence>
<evidence type="ECO:0000256" key="17">
    <source>
        <dbReference type="SAM" id="MobiDB-lite"/>
    </source>
</evidence>
<dbReference type="PROSITE" id="PS50280">
    <property type="entry name" value="SET"/>
    <property type="match status" value="1"/>
</dbReference>
<dbReference type="SUPFAM" id="SSF57903">
    <property type="entry name" value="FYVE/PHD zinc finger"/>
    <property type="match status" value="2"/>
</dbReference>
<evidence type="ECO:0000259" key="18">
    <source>
        <dbReference type="PROSITE" id="PS50014"/>
    </source>
</evidence>
<keyword evidence="5" id="KW-0949">S-adenosyl-L-methionine</keyword>
<feature type="domain" description="Bromo" evidence="18">
    <location>
        <begin position="1853"/>
        <end position="1903"/>
    </location>
</feature>
<evidence type="ECO:0000256" key="14">
    <source>
        <dbReference type="ARBA" id="ARBA00049129"/>
    </source>
</evidence>
<evidence type="ECO:0000256" key="9">
    <source>
        <dbReference type="ARBA" id="ARBA00022853"/>
    </source>
</evidence>
<dbReference type="GO" id="GO:0032259">
    <property type="term" value="P:methylation"/>
    <property type="evidence" value="ECO:0007669"/>
    <property type="project" value="UniProtKB-KW"/>
</dbReference>
<evidence type="ECO:0000259" key="20">
    <source>
        <dbReference type="PROSITE" id="PS50280"/>
    </source>
</evidence>
<dbReference type="SMART" id="SM00249">
    <property type="entry name" value="PHD"/>
    <property type="match status" value="4"/>
</dbReference>
<feature type="compositionally biased region" description="Basic residues" evidence="17">
    <location>
        <begin position="884"/>
        <end position="893"/>
    </location>
</feature>